<protein>
    <submittedName>
        <fullName evidence="1">Uncharacterized protein</fullName>
    </submittedName>
</protein>
<dbReference type="OrthoDB" id="1902095at2"/>
<dbReference type="KEGG" id="cmah:C1I91_12910"/>
<dbReference type="InterPro" id="IPR025372">
    <property type="entry name" value="DUF4362"/>
</dbReference>
<organism evidence="1 2">
    <name type="scientific">Clostridium manihotivorum</name>
    <dbReference type="NCBI Taxonomy" id="2320868"/>
    <lineage>
        <taxon>Bacteria</taxon>
        <taxon>Bacillati</taxon>
        <taxon>Bacillota</taxon>
        <taxon>Clostridia</taxon>
        <taxon>Eubacteriales</taxon>
        <taxon>Clostridiaceae</taxon>
        <taxon>Clostridium</taxon>
    </lineage>
</organism>
<evidence type="ECO:0000313" key="2">
    <source>
        <dbReference type="Proteomes" id="UP000286268"/>
    </source>
</evidence>
<dbReference type="RefSeq" id="WP_128213255.1">
    <property type="nucleotide sequence ID" value="NZ_CP025746.1"/>
</dbReference>
<accession>A0A3R5QU76</accession>
<dbReference type="Pfam" id="PF14275">
    <property type="entry name" value="DUF4362"/>
    <property type="match status" value="1"/>
</dbReference>
<dbReference type="AlphaFoldDB" id="A0A3R5QU76"/>
<name>A0A3R5QU76_9CLOT</name>
<dbReference type="EMBL" id="CP025746">
    <property type="protein sequence ID" value="QAA32467.1"/>
    <property type="molecule type" value="Genomic_DNA"/>
</dbReference>
<reference evidence="1 2" key="1">
    <citation type="submission" date="2018-01" db="EMBL/GenBank/DDBJ databases">
        <title>Genome Sequencing and Assembly of Anaerobacter polyendosporus strain CT4.</title>
        <authorList>
            <person name="Tachaapaikoon C."/>
            <person name="Sutheeworapong S."/>
            <person name="Jenjaroenpun P."/>
            <person name="Wongsurawat T."/>
            <person name="Nookeaw I."/>
            <person name="Cheawchanlertfa P."/>
            <person name="Kosugi A."/>
            <person name="Cheevadhanarak S."/>
            <person name="Ratanakhanokchai K."/>
        </authorList>
    </citation>
    <scope>NUCLEOTIDE SEQUENCE [LARGE SCALE GENOMIC DNA]</scope>
    <source>
        <strain evidence="1 2">CT4</strain>
    </source>
</reference>
<sequence length="195" mass="22178">MKSIVIASLLAVSLGSTLEIFERKINMSSGALGVIKLIESMESKVVTEEKELLNNNTLNFSKAISNGYVVELPANAKYPGKSQDTLTYNVKKLDQFIENVEKLKRDKVRIVKYGYDDGKVWVNKLYDLEFNGQSIEMTVYDTYSNPEEFIKSPKTFEKRVIKKDYPNDLWYGICSNNNDKDCGTLISFKKSSVVQ</sequence>
<proteinExistence type="predicted"/>
<dbReference type="Proteomes" id="UP000286268">
    <property type="component" value="Chromosome"/>
</dbReference>
<gene>
    <name evidence="1" type="ORF">C1I91_12910</name>
</gene>
<keyword evidence="2" id="KW-1185">Reference proteome</keyword>
<evidence type="ECO:0000313" key="1">
    <source>
        <dbReference type="EMBL" id="QAA32467.1"/>
    </source>
</evidence>